<evidence type="ECO:0000256" key="6">
    <source>
        <dbReference type="ARBA" id="ARBA00023235"/>
    </source>
</evidence>
<reference evidence="8" key="1">
    <citation type="submission" date="2018-05" db="EMBL/GenBank/DDBJ databases">
        <authorList>
            <person name="Lanie J.A."/>
            <person name="Ng W.-L."/>
            <person name="Kazmierczak K.M."/>
            <person name="Andrzejewski T.M."/>
            <person name="Davidsen T.M."/>
            <person name="Wayne K.J."/>
            <person name="Tettelin H."/>
            <person name="Glass J.I."/>
            <person name="Rusch D."/>
            <person name="Podicherti R."/>
            <person name="Tsui H.-C.T."/>
            <person name="Winkler M.E."/>
        </authorList>
    </citation>
    <scope>NUCLEOTIDE SEQUENCE</scope>
</reference>
<proteinExistence type="inferred from homology"/>
<evidence type="ECO:0000256" key="5">
    <source>
        <dbReference type="ARBA" id="ARBA00022842"/>
    </source>
</evidence>
<feature type="non-terminal residue" evidence="8">
    <location>
        <position position="156"/>
    </location>
</feature>
<dbReference type="PANTHER" id="PTHR43771:SF1">
    <property type="entry name" value="PHOSPHOMANNOMUTASE"/>
    <property type="match status" value="1"/>
</dbReference>
<organism evidence="8">
    <name type="scientific">marine metagenome</name>
    <dbReference type="NCBI Taxonomy" id="408172"/>
    <lineage>
        <taxon>unclassified sequences</taxon>
        <taxon>metagenomes</taxon>
        <taxon>ecological metagenomes</taxon>
    </lineage>
</organism>
<dbReference type="GO" id="GO:0046872">
    <property type="term" value="F:metal ion binding"/>
    <property type="evidence" value="ECO:0007669"/>
    <property type="project" value="UniProtKB-KW"/>
</dbReference>
<evidence type="ECO:0000256" key="2">
    <source>
        <dbReference type="ARBA" id="ARBA00010231"/>
    </source>
</evidence>
<dbReference type="Pfam" id="PF02878">
    <property type="entry name" value="PGM_PMM_I"/>
    <property type="match status" value="1"/>
</dbReference>
<evidence type="ECO:0000313" key="8">
    <source>
        <dbReference type="EMBL" id="SVE59253.1"/>
    </source>
</evidence>
<evidence type="ECO:0000256" key="3">
    <source>
        <dbReference type="ARBA" id="ARBA00022553"/>
    </source>
</evidence>
<keyword evidence="6" id="KW-0413">Isomerase</keyword>
<evidence type="ECO:0000256" key="4">
    <source>
        <dbReference type="ARBA" id="ARBA00022723"/>
    </source>
</evidence>
<dbReference type="InterPro" id="IPR005844">
    <property type="entry name" value="A-D-PHexomutase_a/b/a-I"/>
</dbReference>
<dbReference type="PANTHER" id="PTHR43771">
    <property type="entry name" value="PHOSPHOMANNOMUTASE"/>
    <property type="match status" value="1"/>
</dbReference>
<protein>
    <recommendedName>
        <fullName evidence="7">Alpha-D-phosphohexomutase alpha/beta/alpha domain-containing protein</fullName>
    </recommendedName>
</protein>
<dbReference type="AlphaFoldDB" id="A0A383ES37"/>
<dbReference type="SUPFAM" id="SSF53738">
    <property type="entry name" value="Phosphoglucomutase, first 3 domains"/>
    <property type="match status" value="1"/>
</dbReference>
<keyword evidence="3" id="KW-0597">Phosphoprotein</keyword>
<name>A0A383ES37_9ZZZZ</name>
<accession>A0A383ES37</accession>
<gene>
    <name evidence="8" type="ORF">METZ01_LOCUS512107</name>
</gene>
<comment type="cofactor">
    <cofactor evidence="1">
        <name>Mg(2+)</name>
        <dbReference type="ChEBI" id="CHEBI:18420"/>
    </cofactor>
</comment>
<evidence type="ECO:0000259" key="7">
    <source>
        <dbReference type="Pfam" id="PF02878"/>
    </source>
</evidence>
<feature type="domain" description="Alpha-D-phosphohexomutase alpha/beta/alpha" evidence="7">
    <location>
        <begin position="4"/>
        <end position="134"/>
    </location>
</feature>
<evidence type="ECO:0000256" key="1">
    <source>
        <dbReference type="ARBA" id="ARBA00001946"/>
    </source>
</evidence>
<dbReference type="InterPro" id="IPR016055">
    <property type="entry name" value="A-D-PHexomutase_a/b/a-I/II/III"/>
</dbReference>
<sequence length="156" mass="16216">MPAMFGTDGVRGTPGQSPLDARTIARLGAATARVMGPRGAKLLAVRDTRESGPWIEQQLARGVVYEGGQLVSAGILPTPAGAFLAASAGFDGALVISASHNAFPDNGIKVLNADGEKVSHGLEAELQNRVADNSWEISEPVAAVVEKQNFTNDYCA</sequence>
<dbReference type="GO" id="GO:0016868">
    <property type="term" value="F:intramolecular phosphotransferase activity"/>
    <property type="evidence" value="ECO:0007669"/>
    <property type="project" value="InterPro"/>
</dbReference>
<comment type="similarity">
    <text evidence="2">Belongs to the phosphohexose mutase family.</text>
</comment>
<dbReference type="Gene3D" id="3.40.120.10">
    <property type="entry name" value="Alpha-D-Glucose-1,6-Bisphosphate, subunit A, domain 3"/>
    <property type="match status" value="1"/>
</dbReference>
<keyword evidence="5" id="KW-0460">Magnesium</keyword>
<dbReference type="GO" id="GO:0005975">
    <property type="term" value="P:carbohydrate metabolic process"/>
    <property type="evidence" value="ECO:0007669"/>
    <property type="project" value="InterPro"/>
</dbReference>
<keyword evidence="4" id="KW-0479">Metal-binding</keyword>
<dbReference type="EMBL" id="UINC01228085">
    <property type="protein sequence ID" value="SVE59253.1"/>
    <property type="molecule type" value="Genomic_DNA"/>
</dbReference>